<dbReference type="AlphaFoldDB" id="A0A1L0BV80"/>
<feature type="region of interest" description="Disordered" evidence="1">
    <location>
        <begin position="1"/>
        <end position="27"/>
    </location>
</feature>
<evidence type="ECO:0000256" key="1">
    <source>
        <dbReference type="SAM" id="MobiDB-lite"/>
    </source>
</evidence>
<reference evidence="2 3" key="1">
    <citation type="submission" date="2016-10" db="EMBL/GenBank/DDBJ databases">
        <authorList>
            <person name="de Groot N.N."/>
        </authorList>
    </citation>
    <scope>NUCLEOTIDE SEQUENCE [LARGE SCALE GENOMIC DNA]</scope>
    <source>
        <strain evidence="2 3">CBS 141442</strain>
    </source>
</reference>
<feature type="region of interest" description="Disordered" evidence="1">
    <location>
        <begin position="42"/>
        <end position="64"/>
    </location>
</feature>
<dbReference type="EMBL" id="LT635759">
    <property type="protein sequence ID" value="SGZ54226.1"/>
    <property type="molecule type" value="Genomic_DNA"/>
</dbReference>
<proteinExistence type="predicted"/>
<organism evidence="2 3">
    <name type="scientific">Sungouiella intermedia</name>
    <dbReference type="NCBI Taxonomy" id="45354"/>
    <lineage>
        <taxon>Eukaryota</taxon>
        <taxon>Fungi</taxon>
        <taxon>Dikarya</taxon>
        <taxon>Ascomycota</taxon>
        <taxon>Saccharomycotina</taxon>
        <taxon>Pichiomycetes</taxon>
        <taxon>Metschnikowiaceae</taxon>
        <taxon>Sungouiella</taxon>
    </lineage>
</organism>
<evidence type="ECO:0000313" key="2">
    <source>
        <dbReference type="EMBL" id="SGZ54226.1"/>
    </source>
</evidence>
<name>A0A1L0BV80_9ASCO</name>
<evidence type="ECO:0000313" key="3">
    <source>
        <dbReference type="Proteomes" id="UP000182334"/>
    </source>
</evidence>
<sequence length="64" mass="6850">MELPEDLLEASDEASELGPEAETEEDFEEMEVGAECLDLDEELAKPLEDLASDGLGEGPAEPAE</sequence>
<accession>A0A1L0BV80</accession>
<keyword evidence="3" id="KW-1185">Reference proteome</keyword>
<dbReference type="Proteomes" id="UP000182334">
    <property type="component" value="Chromosome IV"/>
</dbReference>
<gene>
    <name evidence="2" type="ORF">SAMEA4029010_CIC11G00000001457</name>
</gene>
<protein>
    <submittedName>
        <fullName evidence="2">CIC11C00000001457</fullName>
    </submittedName>
</protein>